<proteinExistence type="predicted"/>
<name>A0A5F9D7L8_RABIT</name>
<dbReference type="AlphaFoldDB" id="A0A5F9D7L8"/>
<evidence type="ECO:0000256" key="3">
    <source>
        <dbReference type="SAM" id="MobiDB-lite"/>
    </source>
</evidence>
<sequence length="172" mass="18177">MEPQLCLWRAGQEEQHPNHSEPSGSLLAALLRSLHANPALPGPVSVPAVGLGGRMPTLSSLPRLQPCGAAAAARTKSWTSNISASATDSQGTQEQPEFMDPPRQYSTRLAALSSSLTGWRKLPALPAITSQLHHALAGEPIPVSRVAACVCSALSHIRADTKEELVVQSRIP</sequence>
<dbReference type="Proteomes" id="UP000001811">
    <property type="component" value="Chromosome 17"/>
</dbReference>
<dbReference type="GO" id="GO:0043410">
    <property type="term" value="P:positive regulation of MAPK cascade"/>
    <property type="evidence" value="ECO:0007669"/>
    <property type="project" value="TreeGrafter"/>
</dbReference>
<keyword evidence="5" id="KW-1185">Reference proteome</keyword>
<evidence type="ECO:0000256" key="2">
    <source>
        <dbReference type="ARBA" id="ARBA00023288"/>
    </source>
</evidence>
<evidence type="ECO:0000313" key="5">
    <source>
        <dbReference type="Proteomes" id="UP000001811"/>
    </source>
</evidence>
<evidence type="ECO:0000256" key="1">
    <source>
        <dbReference type="ARBA" id="ARBA00022707"/>
    </source>
</evidence>
<feature type="region of interest" description="Disordered" evidence="3">
    <location>
        <begin position="81"/>
        <end position="102"/>
    </location>
</feature>
<dbReference type="Bgee" id="ENSOCUG00000031622">
    <property type="expression patterns" value="Expressed in blood"/>
</dbReference>
<keyword evidence="2" id="KW-0449">Lipoprotein</keyword>
<evidence type="ECO:0000313" key="4">
    <source>
        <dbReference type="Ensembl" id="ENSOCUP00000041843.1"/>
    </source>
</evidence>
<dbReference type="GO" id="GO:0005085">
    <property type="term" value="F:guanyl-nucleotide exchange factor activity"/>
    <property type="evidence" value="ECO:0007669"/>
    <property type="project" value="TreeGrafter"/>
</dbReference>
<keyword evidence="1" id="KW-0519">Myristate</keyword>
<dbReference type="GO" id="GO:0071986">
    <property type="term" value="C:Ragulator complex"/>
    <property type="evidence" value="ECO:0007669"/>
    <property type="project" value="TreeGrafter"/>
</dbReference>
<dbReference type="GO" id="GO:0005765">
    <property type="term" value="C:lysosomal membrane"/>
    <property type="evidence" value="ECO:0007669"/>
    <property type="project" value="TreeGrafter"/>
</dbReference>
<dbReference type="STRING" id="9986.ENSOCUP00000041843"/>
<dbReference type="GO" id="GO:0001919">
    <property type="term" value="P:regulation of receptor recycling"/>
    <property type="evidence" value="ECO:0007669"/>
    <property type="project" value="TreeGrafter"/>
</dbReference>
<dbReference type="PANTHER" id="PTHR13401">
    <property type="entry name" value="RAGULATOR COMPLEX PROTEIN LAMTOR1"/>
    <property type="match status" value="1"/>
</dbReference>
<reference evidence="4 5" key="1">
    <citation type="journal article" date="2011" name="Nature">
        <title>A high-resolution map of human evolutionary constraint using 29 mammals.</title>
        <authorList>
            <person name="Lindblad-Toh K."/>
            <person name="Garber M."/>
            <person name="Zuk O."/>
            <person name="Lin M.F."/>
            <person name="Parker B.J."/>
            <person name="Washietl S."/>
            <person name="Kheradpour P."/>
            <person name="Ernst J."/>
            <person name="Jordan G."/>
            <person name="Mauceli E."/>
            <person name="Ward L.D."/>
            <person name="Lowe C.B."/>
            <person name="Holloway A.K."/>
            <person name="Clamp M."/>
            <person name="Gnerre S."/>
            <person name="Alfoldi J."/>
            <person name="Beal K."/>
            <person name="Chang J."/>
            <person name="Clawson H."/>
            <person name="Cuff J."/>
            <person name="Di Palma F."/>
            <person name="Fitzgerald S."/>
            <person name="Flicek P."/>
            <person name="Guttman M."/>
            <person name="Hubisz M.J."/>
            <person name="Jaffe D.B."/>
            <person name="Jungreis I."/>
            <person name="Kent W.J."/>
            <person name="Kostka D."/>
            <person name="Lara M."/>
            <person name="Martins A.L."/>
            <person name="Massingham T."/>
            <person name="Moltke I."/>
            <person name="Raney B.J."/>
            <person name="Rasmussen M.D."/>
            <person name="Robinson J."/>
            <person name="Stark A."/>
            <person name="Vilella A.J."/>
            <person name="Wen J."/>
            <person name="Xie X."/>
            <person name="Zody M.C."/>
            <person name="Baldwin J."/>
            <person name="Bloom T."/>
            <person name="Chin C.W."/>
            <person name="Heiman D."/>
            <person name="Nicol R."/>
            <person name="Nusbaum C."/>
            <person name="Young S."/>
            <person name="Wilkinson J."/>
            <person name="Worley K.C."/>
            <person name="Kovar C.L."/>
            <person name="Muzny D.M."/>
            <person name="Gibbs R.A."/>
            <person name="Cree A."/>
            <person name="Dihn H.H."/>
            <person name="Fowler G."/>
            <person name="Jhangiani S."/>
            <person name="Joshi V."/>
            <person name="Lee S."/>
            <person name="Lewis L.R."/>
            <person name="Nazareth L.V."/>
            <person name="Okwuonu G."/>
            <person name="Santibanez J."/>
            <person name="Warren W.C."/>
            <person name="Mardis E.R."/>
            <person name="Weinstock G.M."/>
            <person name="Wilson R.K."/>
            <person name="Delehaunty K."/>
            <person name="Dooling D."/>
            <person name="Fronik C."/>
            <person name="Fulton L."/>
            <person name="Fulton B."/>
            <person name="Graves T."/>
            <person name="Minx P."/>
            <person name="Sodergren E."/>
            <person name="Birney E."/>
            <person name="Margulies E.H."/>
            <person name="Herrero J."/>
            <person name="Green E.D."/>
            <person name="Haussler D."/>
            <person name="Siepel A."/>
            <person name="Goldman N."/>
            <person name="Pollard K.S."/>
            <person name="Pedersen J.S."/>
            <person name="Lander E.S."/>
            <person name="Kellis M."/>
        </authorList>
    </citation>
    <scope>NUCLEOTIDE SEQUENCE [LARGE SCALE GENOMIC DNA]</scope>
    <source>
        <strain evidence="4 5">Thorbecke inbred</strain>
    </source>
</reference>
<dbReference type="EMBL" id="AAGW02025120">
    <property type="status" value="NOT_ANNOTATED_CDS"/>
    <property type="molecule type" value="Genomic_DNA"/>
</dbReference>
<dbReference type="GO" id="GO:0071230">
    <property type="term" value="P:cellular response to amino acid stimulus"/>
    <property type="evidence" value="ECO:0007669"/>
    <property type="project" value="TreeGrafter"/>
</dbReference>
<dbReference type="PANTHER" id="PTHR13401:SF2">
    <property type="entry name" value="RAGULATOR COMPLEX PROTEIN LAMTOR1"/>
    <property type="match status" value="1"/>
</dbReference>
<organism evidence="4 5">
    <name type="scientific">Oryctolagus cuniculus</name>
    <name type="common">Rabbit</name>
    <dbReference type="NCBI Taxonomy" id="9986"/>
    <lineage>
        <taxon>Eukaryota</taxon>
        <taxon>Metazoa</taxon>
        <taxon>Chordata</taxon>
        <taxon>Craniata</taxon>
        <taxon>Vertebrata</taxon>
        <taxon>Euteleostomi</taxon>
        <taxon>Mammalia</taxon>
        <taxon>Eutheria</taxon>
        <taxon>Euarchontoglires</taxon>
        <taxon>Glires</taxon>
        <taxon>Lagomorpha</taxon>
        <taxon>Leporidae</taxon>
        <taxon>Oryctolagus</taxon>
    </lineage>
</organism>
<dbReference type="Ensembl" id="ENSOCUT00000056712.1">
    <property type="protein sequence ID" value="ENSOCUP00000041843.1"/>
    <property type="gene ID" value="ENSOCUG00000031622.1"/>
</dbReference>
<dbReference type="GO" id="GO:0060090">
    <property type="term" value="F:molecular adaptor activity"/>
    <property type="evidence" value="ECO:0007669"/>
    <property type="project" value="TreeGrafter"/>
</dbReference>
<protein>
    <submittedName>
        <fullName evidence="4">Uncharacterized protein</fullName>
    </submittedName>
</protein>
<dbReference type="InParanoid" id="A0A5F9D7L8"/>
<reference evidence="4" key="2">
    <citation type="submission" date="2025-08" db="UniProtKB">
        <authorList>
            <consortium name="Ensembl"/>
        </authorList>
    </citation>
    <scope>IDENTIFICATION</scope>
    <source>
        <strain evidence="4">Thorbecke</strain>
    </source>
</reference>
<accession>A0A5F9D7L8</accession>
<feature type="compositionally biased region" description="Polar residues" evidence="3">
    <location>
        <begin position="81"/>
        <end position="95"/>
    </location>
</feature>
<reference evidence="4" key="3">
    <citation type="submission" date="2025-09" db="UniProtKB">
        <authorList>
            <consortium name="Ensembl"/>
        </authorList>
    </citation>
    <scope>IDENTIFICATION</scope>
    <source>
        <strain evidence="4">Thorbecke</strain>
    </source>
</reference>